<dbReference type="PROSITE" id="PS00137">
    <property type="entry name" value="SUBTILASE_HIS"/>
    <property type="match status" value="1"/>
</dbReference>
<dbReference type="InterPro" id="IPR050131">
    <property type="entry name" value="Peptidase_S8_subtilisin-like"/>
</dbReference>
<dbReference type="InterPro" id="IPR023827">
    <property type="entry name" value="Peptidase_S8_Asp-AS"/>
</dbReference>
<evidence type="ECO:0000256" key="7">
    <source>
        <dbReference type="SAM" id="SignalP"/>
    </source>
</evidence>
<dbReference type="PROSITE" id="PS00138">
    <property type="entry name" value="SUBTILASE_SER"/>
    <property type="match status" value="1"/>
</dbReference>
<keyword evidence="2 5" id="KW-0645">Protease</keyword>
<dbReference type="PROSITE" id="PS00136">
    <property type="entry name" value="SUBTILASE_ASP"/>
    <property type="match status" value="1"/>
</dbReference>
<dbReference type="PANTHER" id="PTHR43806">
    <property type="entry name" value="PEPTIDASE S8"/>
    <property type="match status" value="1"/>
</dbReference>
<feature type="chain" id="PRO_5042176659" evidence="7">
    <location>
        <begin position="24"/>
        <end position="457"/>
    </location>
</feature>
<evidence type="ECO:0000256" key="1">
    <source>
        <dbReference type="ARBA" id="ARBA00011073"/>
    </source>
</evidence>
<dbReference type="GO" id="GO:0006508">
    <property type="term" value="P:proteolysis"/>
    <property type="evidence" value="ECO:0007669"/>
    <property type="project" value="UniProtKB-KW"/>
</dbReference>
<feature type="active site" description="Charge relay system" evidence="5">
    <location>
        <position position="403"/>
    </location>
</feature>
<gene>
    <name evidence="9" type="ORF">PUV54_15610</name>
</gene>
<accession>A0AAF0CEJ5</accession>
<dbReference type="InterPro" id="IPR023828">
    <property type="entry name" value="Peptidase_S8_Ser-AS"/>
</dbReference>
<evidence type="ECO:0000256" key="6">
    <source>
        <dbReference type="RuleBase" id="RU003355"/>
    </source>
</evidence>
<dbReference type="PROSITE" id="PS51892">
    <property type="entry name" value="SUBTILASE"/>
    <property type="match status" value="1"/>
</dbReference>
<feature type="domain" description="Peptidase S8/S53" evidence="8">
    <location>
        <begin position="138"/>
        <end position="448"/>
    </location>
</feature>
<keyword evidence="10" id="KW-1185">Reference proteome</keyword>
<dbReference type="RefSeq" id="WP_274493265.1">
    <property type="nucleotide sequence ID" value="NZ_CP118166.1"/>
</dbReference>
<dbReference type="InterPro" id="IPR015500">
    <property type="entry name" value="Peptidase_S8_subtilisin-rel"/>
</dbReference>
<evidence type="ECO:0000256" key="3">
    <source>
        <dbReference type="ARBA" id="ARBA00022801"/>
    </source>
</evidence>
<keyword evidence="3 5" id="KW-0378">Hydrolase</keyword>
<dbReference type="InterPro" id="IPR036852">
    <property type="entry name" value="Peptidase_S8/S53_dom_sf"/>
</dbReference>
<dbReference type="Proteomes" id="UP001214043">
    <property type="component" value="Chromosome"/>
</dbReference>
<feature type="active site" description="Charge relay system" evidence="5">
    <location>
        <position position="146"/>
    </location>
</feature>
<evidence type="ECO:0000313" key="10">
    <source>
        <dbReference type="Proteomes" id="UP001214043"/>
    </source>
</evidence>
<evidence type="ECO:0000256" key="5">
    <source>
        <dbReference type="PROSITE-ProRule" id="PRU01240"/>
    </source>
</evidence>
<dbReference type="EMBL" id="CP118166">
    <property type="protein sequence ID" value="WDI31376.1"/>
    <property type="molecule type" value="Genomic_DNA"/>
</dbReference>
<keyword evidence="7" id="KW-0732">Signal</keyword>
<sequence length="457" mass="46532">MKILKILAASVIGAAGFVTAAFADDGRYILLMKSKNSVPGNLASQVESAGGTLVRTIPQVGVAVATSSDPNFAANAKSIGAVKDAGPAAVSTLPESVATAEPDMTPTAADDLYNSGLVWGVDRVGAPAAWANGHTGSHDTIIAIIDTGIAWNHPDLASNVVYVDCYTSAGSFADGACNPYPSLSDHGTHVAGSAAASFDGGRVVGVAPEAGLAGYNTFEVIPDCGVCSFTDSRWAAMVDAADRGFSVISMSLGGTAQYGGQGTNGLATYVAAEKRVANYVNKQGTVMVASAGNSALDLNGTIIHVPGDIPQIMNVGATGIQPAPRFPFPNSFDIRAFYSNYGAPLTVTGPGGDCGEISTCSGNPVNGYFYAEFLVLSSIVAPDPVCAATASCPVGYGWKGGTSMATPHVSAVVSLVRDAEPGLKPNQVEARVKQTAENIGSRQDFGHGMVRADLATE</sequence>
<comment type="similarity">
    <text evidence="1 5 6">Belongs to the peptidase S8 family.</text>
</comment>
<dbReference type="GO" id="GO:0004252">
    <property type="term" value="F:serine-type endopeptidase activity"/>
    <property type="evidence" value="ECO:0007669"/>
    <property type="project" value="UniProtKB-UniRule"/>
</dbReference>
<organism evidence="9 10">
    <name type="scientific">Hyphococcus flavus</name>
    <dbReference type="NCBI Taxonomy" id="1866326"/>
    <lineage>
        <taxon>Bacteria</taxon>
        <taxon>Pseudomonadati</taxon>
        <taxon>Pseudomonadota</taxon>
        <taxon>Alphaproteobacteria</taxon>
        <taxon>Parvularculales</taxon>
        <taxon>Parvularculaceae</taxon>
        <taxon>Hyphococcus</taxon>
    </lineage>
</organism>
<evidence type="ECO:0000256" key="2">
    <source>
        <dbReference type="ARBA" id="ARBA00022670"/>
    </source>
</evidence>
<dbReference type="KEGG" id="hfl:PUV54_15610"/>
<dbReference type="Pfam" id="PF00082">
    <property type="entry name" value="Peptidase_S8"/>
    <property type="match status" value="1"/>
</dbReference>
<evidence type="ECO:0000259" key="8">
    <source>
        <dbReference type="Pfam" id="PF00082"/>
    </source>
</evidence>
<feature type="signal peptide" evidence="7">
    <location>
        <begin position="1"/>
        <end position="23"/>
    </location>
</feature>
<dbReference type="PANTHER" id="PTHR43806:SF11">
    <property type="entry name" value="CEREVISIN-RELATED"/>
    <property type="match status" value="1"/>
</dbReference>
<dbReference type="InterPro" id="IPR022398">
    <property type="entry name" value="Peptidase_S8_His-AS"/>
</dbReference>
<reference evidence="9" key="1">
    <citation type="submission" date="2023-02" db="EMBL/GenBank/DDBJ databases">
        <title>Genome sequence of Hyphococcus flavus.</title>
        <authorList>
            <person name="Rong J.-C."/>
            <person name="Zhao Q."/>
            <person name="Yi M."/>
            <person name="Wu J.-Y."/>
        </authorList>
    </citation>
    <scope>NUCLEOTIDE SEQUENCE</scope>
    <source>
        <strain evidence="9">MCCC 1K03223</strain>
    </source>
</reference>
<dbReference type="SUPFAM" id="SSF52743">
    <property type="entry name" value="Subtilisin-like"/>
    <property type="match status" value="1"/>
</dbReference>
<name>A0AAF0CEJ5_9PROT</name>
<dbReference type="Gene3D" id="3.40.50.200">
    <property type="entry name" value="Peptidase S8/S53 domain"/>
    <property type="match status" value="1"/>
</dbReference>
<evidence type="ECO:0000256" key="4">
    <source>
        <dbReference type="ARBA" id="ARBA00022825"/>
    </source>
</evidence>
<feature type="active site" description="Charge relay system" evidence="5">
    <location>
        <position position="186"/>
    </location>
</feature>
<keyword evidence="4 5" id="KW-0720">Serine protease</keyword>
<protein>
    <submittedName>
        <fullName evidence="9">S8 family serine peptidase</fullName>
    </submittedName>
</protein>
<proteinExistence type="inferred from homology"/>
<dbReference type="AlphaFoldDB" id="A0AAF0CEJ5"/>
<dbReference type="InterPro" id="IPR000209">
    <property type="entry name" value="Peptidase_S8/S53_dom"/>
</dbReference>
<dbReference type="PRINTS" id="PR00723">
    <property type="entry name" value="SUBTILISIN"/>
</dbReference>
<evidence type="ECO:0000313" key="9">
    <source>
        <dbReference type="EMBL" id="WDI31376.1"/>
    </source>
</evidence>